<dbReference type="AlphaFoldDB" id="A0A8H6JCN8"/>
<accession>A0A8H6JCN8</accession>
<evidence type="ECO:0000313" key="2">
    <source>
        <dbReference type="EMBL" id="KAF6810689.1"/>
    </source>
</evidence>
<sequence>MRGCRGITGNSRSRSYSPIETIRTLPRHPQTPQERPDLWTRITLAATSRRQIRQHRATSTSGTLFVQRHGQSHAGSVPLTQPHHLLLQASVRIHVPELLLSPSSFSISAPSRSLKLLTLPPPSAPTPTLFLLVVLEVPYVHSVPFVSSVPFAFSTDCVGVENASTPETRRDGPVAGLPSFGCCVAALLHPERIEMPTGEFAGPGKHATHFFSDSFAVRLD</sequence>
<protein>
    <submittedName>
        <fullName evidence="2">Uncharacterized protein</fullName>
    </submittedName>
</protein>
<reference evidence="2" key="1">
    <citation type="journal article" date="2020" name="Phytopathology">
        <title>Genome Sequence Resources of Colletotrichum truncatum, C. plurivorum, C. musicola, and C. sojae: Four Species Pathogenic to Soybean (Glycine max).</title>
        <authorList>
            <person name="Rogerio F."/>
            <person name="Boufleur T.R."/>
            <person name="Ciampi-Guillardi M."/>
            <person name="Sukno S.A."/>
            <person name="Thon M.R."/>
            <person name="Massola Junior N.S."/>
            <person name="Baroncelli R."/>
        </authorList>
    </citation>
    <scope>NUCLEOTIDE SEQUENCE</scope>
    <source>
        <strain evidence="2">LFN0074</strain>
    </source>
</reference>
<gene>
    <name evidence="2" type="ORF">CMUS01_13416</name>
</gene>
<name>A0A8H6JCN8_9PEZI</name>
<proteinExistence type="predicted"/>
<dbReference type="EMBL" id="WIGM01000843">
    <property type="protein sequence ID" value="KAF6810689.1"/>
    <property type="molecule type" value="Genomic_DNA"/>
</dbReference>
<keyword evidence="3" id="KW-1185">Reference proteome</keyword>
<dbReference type="Proteomes" id="UP000639643">
    <property type="component" value="Unassembled WGS sequence"/>
</dbReference>
<evidence type="ECO:0000256" key="1">
    <source>
        <dbReference type="SAM" id="MobiDB-lite"/>
    </source>
</evidence>
<feature type="region of interest" description="Disordered" evidence="1">
    <location>
        <begin position="1"/>
        <end position="21"/>
    </location>
</feature>
<organism evidence="2 3">
    <name type="scientific">Colletotrichum musicola</name>
    <dbReference type="NCBI Taxonomy" id="2175873"/>
    <lineage>
        <taxon>Eukaryota</taxon>
        <taxon>Fungi</taxon>
        <taxon>Dikarya</taxon>
        <taxon>Ascomycota</taxon>
        <taxon>Pezizomycotina</taxon>
        <taxon>Sordariomycetes</taxon>
        <taxon>Hypocreomycetidae</taxon>
        <taxon>Glomerellales</taxon>
        <taxon>Glomerellaceae</taxon>
        <taxon>Colletotrichum</taxon>
        <taxon>Colletotrichum orchidearum species complex</taxon>
    </lineage>
</organism>
<evidence type="ECO:0000313" key="3">
    <source>
        <dbReference type="Proteomes" id="UP000639643"/>
    </source>
</evidence>
<comment type="caution">
    <text evidence="2">The sequence shown here is derived from an EMBL/GenBank/DDBJ whole genome shotgun (WGS) entry which is preliminary data.</text>
</comment>
<feature type="compositionally biased region" description="Polar residues" evidence="1">
    <location>
        <begin position="8"/>
        <end position="18"/>
    </location>
</feature>